<evidence type="ECO:0000259" key="3">
    <source>
        <dbReference type="Pfam" id="PF01515"/>
    </source>
</evidence>
<dbReference type="EMBL" id="NHRY01000209">
    <property type="protein sequence ID" value="PPQ30548.1"/>
    <property type="molecule type" value="Genomic_DNA"/>
</dbReference>
<keyword evidence="6" id="KW-1185">Reference proteome</keyword>
<dbReference type="OrthoDB" id="9800237at2"/>
<reference evidence="5 6" key="1">
    <citation type="journal article" date="2018" name="Arch. Microbiol.">
        <title>New insights into the metabolic potential of the phototrophic purple bacterium Rhodopila globiformis DSM 161(T) from its draft genome sequence and evidence for a vanadium-dependent nitrogenase.</title>
        <authorList>
            <person name="Imhoff J.F."/>
            <person name="Rahn T."/>
            <person name="Kunzel S."/>
            <person name="Neulinger S.C."/>
        </authorList>
    </citation>
    <scope>NUCLEOTIDE SEQUENCE [LARGE SCALE GENOMIC DNA]</scope>
    <source>
        <strain evidence="5 6">DSM 161</strain>
    </source>
</reference>
<dbReference type="InterPro" id="IPR002505">
    <property type="entry name" value="PTA_PTB"/>
</dbReference>
<comment type="caution">
    <text evidence="5">The sequence shown here is derived from an EMBL/GenBank/DDBJ whole genome shotgun (WGS) entry which is preliminary data.</text>
</comment>
<name>A0A2S6N7F9_RHOGL</name>
<dbReference type="AlphaFoldDB" id="A0A2S6N7F9"/>
<sequence>MDTNVPRIDPCAPAECQSAPDFIENKTFDEIAVGDSAELVRTVTQSDIELFASVSGDVNPAHLDQAYADGSMFHGIIAHGMLGGSLFSTVLGTILPGPGTIYLGQDLRFRRPVKPGDTLTARVVAREKDAGKKRVVFDCHAFNQDGKEVISGTAEVIAPEEKIRRERMPLPEVAVLHHEALTTLLQRAGGLPPLPTAIVHPCDHDSLHGPLQAALAGFIEPILIGPEARIRALAVTGGLDLTGIRIYDVPHSHAAAEVAVGLARDGVVKALMKGSLHTDELMHEVMRKENHLRTARRISHVYVMMTAASGKLLLVSDGAINIAPTLVDKVDIVQNAIDLAISLGIAKPNVAILSAVETVTTAIPSTLDAAALCKMADRGQIKGGVLDGPLAFDNAISAVSAMTKGIASAVAGHPDILIVPNLEAGNMLAKQMIYSGSADAAGIVLGAAVPIILTSRADSVRTRLASCAVAALAATRTVEA</sequence>
<protein>
    <submittedName>
        <fullName evidence="5">Enoyl-CoA hydratase</fullName>
    </submittedName>
</protein>
<dbReference type="Gene3D" id="3.10.129.10">
    <property type="entry name" value="Hotdog Thioesterase"/>
    <property type="match status" value="1"/>
</dbReference>
<evidence type="ECO:0000313" key="5">
    <source>
        <dbReference type="EMBL" id="PPQ30548.1"/>
    </source>
</evidence>
<dbReference type="CDD" id="cd03449">
    <property type="entry name" value="R_hydratase"/>
    <property type="match status" value="1"/>
</dbReference>
<gene>
    <name evidence="5" type="ORF">CCS01_19045</name>
</gene>
<dbReference type="PANTHER" id="PTHR43356">
    <property type="entry name" value="PHOSPHATE ACETYLTRANSFERASE"/>
    <property type="match status" value="1"/>
</dbReference>
<organism evidence="5 6">
    <name type="scientific">Rhodopila globiformis</name>
    <name type="common">Rhodopseudomonas globiformis</name>
    <dbReference type="NCBI Taxonomy" id="1071"/>
    <lineage>
        <taxon>Bacteria</taxon>
        <taxon>Pseudomonadati</taxon>
        <taxon>Pseudomonadota</taxon>
        <taxon>Alphaproteobacteria</taxon>
        <taxon>Acetobacterales</taxon>
        <taxon>Acetobacteraceae</taxon>
        <taxon>Rhodopila</taxon>
    </lineage>
</organism>
<dbReference type="SUPFAM" id="SSF53659">
    <property type="entry name" value="Isocitrate/Isopropylmalate dehydrogenase-like"/>
    <property type="match status" value="1"/>
</dbReference>
<evidence type="ECO:0000259" key="4">
    <source>
        <dbReference type="Pfam" id="PF01575"/>
    </source>
</evidence>
<dbReference type="NCBIfam" id="NF008852">
    <property type="entry name" value="PRK11890.1"/>
    <property type="match status" value="1"/>
</dbReference>
<dbReference type="NCBIfam" id="NF006045">
    <property type="entry name" value="PRK08190.1"/>
    <property type="match status" value="1"/>
</dbReference>
<dbReference type="InterPro" id="IPR050500">
    <property type="entry name" value="Phos_Acetyltrans/Butyryltrans"/>
</dbReference>
<evidence type="ECO:0000256" key="1">
    <source>
        <dbReference type="ARBA" id="ARBA00022679"/>
    </source>
</evidence>
<dbReference type="PANTHER" id="PTHR43356:SF2">
    <property type="entry name" value="PHOSPHATE ACETYLTRANSFERASE"/>
    <property type="match status" value="1"/>
</dbReference>
<dbReference type="SUPFAM" id="SSF54637">
    <property type="entry name" value="Thioesterase/thiol ester dehydrase-isomerase"/>
    <property type="match status" value="1"/>
</dbReference>
<keyword evidence="2" id="KW-0012">Acyltransferase</keyword>
<accession>A0A2S6N7F9</accession>
<evidence type="ECO:0000256" key="2">
    <source>
        <dbReference type="ARBA" id="ARBA00023315"/>
    </source>
</evidence>
<proteinExistence type="predicted"/>
<dbReference type="Pfam" id="PF01575">
    <property type="entry name" value="MaoC_dehydratas"/>
    <property type="match status" value="1"/>
</dbReference>
<dbReference type="InterPro" id="IPR029069">
    <property type="entry name" value="HotDog_dom_sf"/>
</dbReference>
<keyword evidence="1" id="KW-0808">Transferase</keyword>
<dbReference type="InterPro" id="IPR002539">
    <property type="entry name" value="MaoC-like_dom"/>
</dbReference>
<dbReference type="Pfam" id="PF01515">
    <property type="entry name" value="PTA_PTB"/>
    <property type="match status" value="1"/>
</dbReference>
<dbReference type="Gene3D" id="3.40.718.10">
    <property type="entry name" value="Isopropylmalate Dehydrogenase"/>
    <property type="match status" value="1"/>
</dbReference>
<dbReference type="RefSeq" id="WP_104520404.1">
    <property type="nucleotide sequence ID" value="NZ_NHRY01000209.1"/>
</dbReference>
<dbReference type="GO" id="GO:0016746">
    <property type="term" value="F:acyltransferase activity"/>
    <property type="evidence" value="ECO:0007669"/>
    <property type="project" value="UniProtKB-KW"/>
</dbReference>
<evidence type="ECO:0000313" key="6">
    <source>
        <dbReference type="Proteomes" id="UP000239724"/>
    </source>
</evidence>
<feature type="domain" description="MaoC-like" evidence="4">
    <location>
        <begin position="39"/>
        <end position="135"/>
    </location>
</feature>
<dbReference type="Proteomes" id="UP000239724">
    <property type="component" value="Unassembled WGS sequence"/>
</dbReference>
<feature type="domain" description="Phosphate acetyl/butaryl transferase" evidence="3">
    <location>
        <begin position="256"/>
        <end position="471"/>
    </location>
</feature>